<keyword evidence="1" id="KW-0004">4Fe-4S</keyword>
<keyword evidence="2" id="KW-0479">Metal-binding</keyword>
<evidence type="ECO:0000256" key="2">
    <source>
        <dbReference type="ARBA" id="ARBA00022723"/>
    </source>
</evidence>
<keyword evidence="4" id="KW-0411">Iron-sulfur</keyword>
<evidence type="ECO:0000256" key="4">
    <source>
        <dbReference type="ARBA" id="ARBA00023014"/>
    </source>
</evidence>
<sequence length="110" mass="12329">MIQVLLEERCVKCNLCVNICPTNVFEKRKGEVPVISRQDDCQTCYMCELYCPVDALYVAPNADEAVEISEQELLTTGLVGSYRTNMGWQKGQKPVAAQDPAYKFYLPSGV</sequence>
<keyword evidence="3" id="KW-0408">Iron</keyword>
<dbReference type="PROSITE" id="PS51379">
    <property type="entry name" value="4FE4S_FER_2"/>
    <property type="match status" value="2"/>
</dbReference>
<dbReference type="AlphaFoldDB" id="A0A161ZWG3"/>
<keyword evidence="7" id="KW-1185">Reference proteome</keyword>
<proteinExistence type="predicted"/>
<dbReference type="SUPFAM" id="SSF54862">
    <property type="entry name" value="4Fe-4S ferredoxins"/>
    <property type="match status" value="1"/>
</dbReference>
<dbReference type="STRING" id="33936.AZI98_01235"/>
<dbReference type="OrthoDB" id="9804603at2"/>
<dbReference type="InterPro" id="IPR017900">
    <property type="entry name" value="4Fe4S_Fe_S_CS"/>
</dbReference>
<gene>
    <name evidence="6" type="ORF">AZI98_01235</name>
</gene>
<dbReference type="PANTHER" id="PTHR43687:SF1">
    <property type="entry name" value="FERREDOXIN III"/>
    <property type="match status" value="1"/>
</dbReference>
<dbReference type="RefSeq" id="WP_063386477.1">
    <property type="nucleotide sequence ID" value="NZ_LWBR01000005.1"/>
</dbReference>
<dbReference type="GO" id="GO:0051539">
    <property type="term" value="F:4 iron, 4 sulfur cluster binding"/>
    <property type="evidence" value="ECO:0007669"/>
    <property type="project" value="UniProtKB-KW"/>
</dbReference>
<reference evidence="6 7" key="1">
    <citation type="submission" date="2016-04" db="EMBL/GenBank/DDBJ databases">
        <title>Draft genome sequence of Aeribacillus pallidus 8m3 from petroleum reservoir.</title>
        <authorList>
            <person name="Poltaraus A.B."/>
            <person name="Nazina T.N."/>
            <person name="Tourova T.P."/>
            <person name="Malakho S.M."/>
            <person name="Korshunova A.V."/>
            <person name="Sokolova D.S."/>
        </authorList>
    </citation>
    <scope>NUCLEOTIDE SEQUENCE [LARGE SCALE GENOMIC DNA]</scope>
    <source>
        <strain evidence="6 7">8m3</strain>
    </source>
</reference>
<dbReference type="PANTHER" id="PTHR43687">
    <property type="entry name" value="ADENYLYLSULFATE REDUCTASE, BETA SUBUNIT"/>
    <property type="match status" value="1"/>
</dbReference>
<evidence type="ECO:0000313" key="6">
    <source>
        <dbReference type="EMBL" id="KZN97797.1"/>
    </source>
</evidence>
<dbReference type="PROSITE" id="PS00198">
    <property type="entry name" value="4FE4S_FER_1"/>
    <property type="match status" value="2"/>
</dbReference>
<dbReference type="GO" id="GO:0046872">
    <property type="term" value="F:metal ion binding"/>
    <property type="evidence" value="ECO:0007669"/>
    <property type="project" value="UniProtKB-KW"/>
</dbReference>
<evidence type="ECO:0000313" key="7">
    <source>
        <dbReference type="Proteomes" id="UP000076476"/>
    </source>
</evidence>
<dbReference type="InterPro" id="IPR050572">
    <property type="entry name" value="Fe-S_Ferredoxin"/>
</dbReference>
<evidence type="ECO:0000259" key="5">
    <source>
        <dbReference type="PROSITE" id="PS51379"/>
    </source>
</evidence>
<organism evidence="6 7">
    <name type="scientific">Aeribacillus pallidus</name>
    <dbReference type="NCBI Taxonomy" id="33936"/>
    <lineage>
        <taxon>Bacteria</taxon>
        <taxon>Bacillati</taxon>
        <taxon>Bacillota</taxon>
        <taxon>Bacilli</taxon>
        <taxon>Bacillales</taxon>
        <taxon>Bacillaceae</taxon>
        <taxon>Aeribacillus</taxon>
    </lineage>
</organism>
<name>A0A161ZWG3_9BACI</name>
<evidence type="ECO:0000256" key="1">
    <source>
        <dbReference type="ARBA" id="ARBA00022485"/>
    </source>
</evidence>
<dbReference type="Pfam" id="PF12838">
    <property type="entry name" value="Fer4_7"/>
    <property type="match status" value="1"/>
</dbReference>
<feature type="domain" description="4Fe-4S ferredoxin-type" evidence="5">
    <location>
        <begin position="1"/>
        <end position="30"/>
    </location>
</feature>
<feature type="domain" description="4Fe-4S ferredoxin-type" evidence="5">
    <location>
        <begin position="31"/>
        <end position="61"/>
    </location>
</feature>
<accession>A0A161ZWG3</accession>
<dbReference type="EMBL" id="LWBR01000005">
    <property type="protein sequence ID" value="KZN97797.1"/>
    <property type="molecule type" value="Genomic_DNA"/>
</dbReference>
<dbReference type="Gene3D" id="3.30.70.20">
    <property type="match status" value="1"/>
</dbReference>
<comment type="caution">
    <text evidence="6">The sequence shown here is derived from an EMBL/GenBank/DDBJ whole genome shotgun (WGS) entry which is preliminary data.</text>
</comment>
<evidence type="ECO:0000256" key="3">
    <source>
        <dbReference type="ARBA" id="ARBA00023004"/>
    </source>
</evidence>
<protein>
    <submittedName>
        <fullName evidence="6">4Fe-4S ferredoxin</fullName>
    </submittedName>
</protein>
<dbReference type="Proteomes" id="UP000076476">
    <property type="component" value="Unassembled WGS sequence"/>
</dbReference>
<dbReference type="InterPro" id="IPR017896">
    <property type="entry name" value="4Fe4S_Fe-S-bd"/>
</dbReference>